<reference evidence="3" key="1">
    <citation type="submission" date="2015-01" db="EMBL/GenBank/DDBJ databases">
        <authorList>
            <person name="Andreevskaya M."/>
        </authorList>
    </citation>
    <scope>NUCLEOTIDE SEQUENCE [LARGE SCALE GENOMIC DNA]</scope>
    <source>
        <strain evidence="3">MKFS47</strain>
    </source>
</reference>
<accession>A0A0D6DZX3</accession>
<dbReference type="AlphaFoldDB" id="A0A0D6DZX3"/>
<feature type="transmembrane region" description="Helical" evidence="1">
    <location>
        <begin position="167"/>
        <end position="188"/>
    </location>
</feature>
<dbReference type="KEGG" id="lpk:LACPI_1830"/>
<keyword evidence="1" id="KW-1133">Transmembrane helix</keyword>
<dbReference type="HOGENOM" id="CLU_1260100_0_0_9"/>
<evidence type="ECO:0000313" key="2">
    <source>
        <dbReference type="EMBL" id="CEN29030.1"/>
    </source>
</evidence>
<feature type="transmembrane region" description="Helical" evidence="1">
    <location>
        <begin position="47"/>
        <end position="71"/>
    </location>
</feature>
<proteinExistence type="predicted"/>
<dbReference type="Proteomes" id="UP000033166">
    <property type="component" value="Chromosome I"/>
</dbReference>
<feature type="transmembrane region" description="Helical" evidence="1">
    <location>
        <begin position="83"/>
        <end position="107"/>
    </location>
</feature>
<sequence length="222" mass="25572">MFLLYLKLAGENKQSVQELLAGFASLFLIILFIAVLPYLIEKNYKNYWLGCIVFSTIGLVYSFVEIIAFAVTGAEDFKDIFRFMGVVIFLIGFSVMALGTIYMYAYIFRRVKRQADSNKDLIVDQSETLLDKFPYGGVTTMFNVYTVLLFWMSTFVGMTLSDFENNNVFLGPVYLILFFISPPIIGWITGRTLPRRYYIAKIEKIIALHNEEIKVKQNGKRN</sequence>
<keyword evidence="1" id="KW-0472">Membrane</keyword>
<protein>
    <submittedName>
        <fullName evidence="2">Uncharacterized protein</fullName>
    </submittedName>
</protein>
<evidence type="ECO:0000256" key="1">
    <source>
        <dbReference type="SAM" id="Phobius"/>
    </source>
</evidence>
<feature type="transmembrane region" description="Helical" evidence="1">
    <location>
        <begin position="20"/>
        <end position="40"/>
    </location>
</feature>
<dbReference type="RefSeq" id="WP_047916052.1">
    <property type="nucleotide sequence ID" value="NZ_LN774769.1"/>
</dbReference>
<gene>
    <name evidence="2" type="ORF">LACPI_1830</name>
</gene>
<dbReference type="Gene3D" id="1.20.1070.10">
    <property type="entry name" value="Rhodopsin 7-helix transmembrane proteins"/>
    <property type="match status" value="1"/>
</dbReference>
<keyword evidence="1" id="KW-0812">Transmembrane</keyword>
<dbReference type="EMBL" id="LN774769">
    <property type="protein sequence ID" value="CEN29030.1"/>
    <property type="molecule type" value="Genomic_DNA"/>
</dbReference>
<name>A0A0D6DZX3_9LACT</name>
<organism evidence="2 3">
    <name type="scientific">Pseudolactococcus piscium MKFS47</name>
    <dbReference type="NCBI Taxonomy" id="297352"/>
    <lineage>
        <taxon>Bacteria</taxon>
        <taxon>Bacillati</taxon>
        <taxon>Bacillota</taxon>
        <taxon>Bacilli</taxon>
        <taxon>Lactobacillales</taxon>
        <taxon>Streptococcaceae</taxon>
        <taxon>Pseudolactococcus</taxon>
    </lineage>
</organism>
<feature type="transmembrane region" description="Helical" evidence="1">
    <location>
        <begin position="142"/>
        <end position="161"/>
    </location>
</feature>
<evidence type="ECO:0000313" key="3">
    <source>
        <dbReference type="Proteomes" id="UP000033166"/>
    </source>
</evidence>